<dbReference type="GeneID" id="30995133"/>
<dbReference type="RefSeq" id="XP_020079246.1">
    <property type="nucleotide sequence ID" value="XM_020220583.1"/>
</dbReference>
<dbReference type="SUPFAM" id="SSF53474">
    <property type="entry name" value="alpha/beta-Hydrolases"/>
    <property type="match status" value="1"/>
</dbReference>
<dbReference type="InterPro" id="IPR029058">
    <property type="entry name" value="AB_hydrolase_fold"/>
</dbReference>
<dbReference type="STRING" id="984485.A0A1E4RSC4"/>
<name>A0A1E4RSC4_9ASCO</name>
<evidence type="ECO:0008006" key="4">
    <source>
        <dbReference type="Google" id="ProtNLM"/>
    </source>
</evidence>
<dbReference type="InterPro" id="IPR019436">
    <property type="entry name" value="Say1-like"/>
</dbReference>
<dbReference type="Proteomes" id="UP000095085">
    <property type="component" value="Unassembled WGS sequence"/>
</dbReference>
<evidence type="ECO:0000256" key="1">
    <source>
        <dbReference type="SAM" id="Phobius"/>
    </source>
</evidence>
<protein>
    <recommendedName>
        <fullName evidence="4">Alpha/beta-hydrolase</fullName>
    </recommendedName>
</protein>
<evidence type="ECO:0000313" key="2">
    <source>
        <dbReference type="EMBL" id="ODV70179.1"/>
    </source>
</evidence>
<dbReference type="EMBL" id="KV454538">
    <property type="protein sequence ID" value="ODV70179.1"/>
    <property type="molecule type" value="Genomic_DNA"/>
</dbReference>
<sequence length="429" mass="49565">MQNFGHRDFLLYFLLSYYFIAYDYGVRVLLIWLIENAYFSLVELPYNYLAYRRLLPFPYQTNFSQRATDYEFVVVEMLKHYFKYSQGQPAWSVFFDGRSFELLNKIRRWRECNDGLGDTAIENICINQGLSCHATWIYTRSRVISKAHDILIFYIHGGNGFGVGSGHLYNEYLSILLINLLEQGFSNPGILVPIFLNKIEKYPSQISQLMKDYQYLLKKRNEDTHIVLMSDSTGSTLAISMLLNMNHPSNGFTQDQLMTKPDAAIFISPITKLFHSPPTNTPNPSDYLTQSTIHKWAANYIDKSIMGTPQISFLDASTIKDCQVWRNSMPQKGVVISYGDEECIKEDIEGFIELLTQSGVKLKVDKQIAQVHNWSILGFYTERLIDHREASLQIYSGILSRMFLWNTPAYVNGDSKEPTNIITIDEEYT</sequence>
<reference evidence="3" key="1">
    <citation type="submission" date="2016-05" db="EMBL/GenBank/DDBJ databases">
        <title>Comparative genomics of biotechnologically important yeasts.</title>
        <authorList>
            <consortium name="DOE Joint Genome Institute"/>
            <person name="Riley R."/>
            <person name="Haridas S."/>
            <person name="Wolfe K.H."/>
            <person name="Lopes M.R."/>
            <person name="Hittinger C.T."/>
            <person name="Goker M."/>
            <person name="Salamov A."/>
            <person name="Wisecaver J."/>
            <person name="Long T.M."/>
            <person name="Aerts A.L."/>
            <person name="Barry K."/>
            <person name="Choi C."/>
            <person name="Clum A."/>
            <person name="Coughlan A.Y."/>
            <person name="Deshpande S."/>
            <person name="Douglass A.P."/>
            <person name="Hanson S.J."/>
            <person name="Klenk H.-P."/>
            <person name="Labutti K."/>
            <person name="Lapidus A."/>
            <person name="Lindquist E."/>
            <person name="Lipzen A."/>
            <person name="Meier-Kolthoff J.P."/>
            <person name="Ohm R.A."/>
            <person name="Otillar R.P."/>
            <person name="Pangilinan J."/>
            <person name="Peng Y."/>
            <person name="Rokas A."/>
            <person name="Rosa C.A."/>
            <person name="Scheuner C."/>
            <person name="Sibirny A.A."/>
            <person name="Slot J.C."/>
            <person name="Stielow J.B."/>
            <person name="Sun H."/>
            <person name="Kurtzman C.P."/>
            <person name="Blackwell M."/>
            <person name="Grigoriev I.V."/>
            <person name="Jeffries T.W."/>
        </authorList>
    </citation>
    <scope>NUCLEOTIDE SEQUENCE [LARGE SCALE GENOMIC DNA]</scope>
    <source>
        <strain evidence="3">NRRL Y-1933</strain>
    </source>
</reference>
<dbReference type="AlphaFoldDB" id="A0A1E4RSC4"/>
<gene>
    <name evidence="2" type="ORF">HYPBUDRAFT_151608</name>
</gene>
<dbReference type="OrthoDB" id="408631at2759"/>
<keyword evidence="1" id="KW-0472">Membrane</keyword>
<proteinExistence type="predicted"/>
<keyword evidence="1" id="KW-0812">Transmembrane</keyword>
<keyword evidence="3" id="KW-1185">Reference proteome</keyword>
<evidence type="ECO:0000313" key="3">
    <source>
        <dbReference type="Proteomes" id="UP000095085"/>
    </source>
</evidence>
<dbReference type="Pfam" id="PF10340">
    <property type="entry name" value="Say1_Mug180"/>
    <property type="match status" value="1"/>
</dbReference>
<dbReference type="Gene3D" id="3.40.50.1820">
    <property type="entry name" value="alpha/beta hydrolase"/>
    <property type="match status" value="1"/>
</dbReference>
<organism evidence="2 3">
    <name type="scientific">Hyphopichia burtonii NRRL Y-1933</name>
    <dbReference type="NCBI Taxonomy" id="984485"/>
    <lineage>
        <taxon>Eukaryota</taxon>
        <taxon>Fungi</taxon>
        <taxon>Dikarya</taxon>
        <taxon>Ascomycota</taxon>
        <taxon>Saccharomycotina</taxon>
        <taxon>Pichiomycetes</taxon>
        <taxon>Debaryomycetaceae</taxon>
        <taxon>Hyphopichia</taxon>
    </lineage>
</organism>
<keyword evidence="1" id="KW-1133">Transmembrane helix</keyword>
<feature type="transmembrane region" description="Helical" evidence="1">
    <location>
        <begin position="9"/>
        <end position="34"/>
    </location>
</feature>
<accession>A0A1E4RSC4</accession>